<dbReference type="EMBL" id="CP127295">
    <property type="protein sequence ID" value="WIX98674.1"/>
    <property type="molecule type" value="Genomic_DNA"/>
</dbReference>
<dbReference type="InterPro" id="IPR010982">
    <property type="entry name" value="Lambda_DNA-bd_dom_sf"/>
</dbReference>
<feature type="domain" description="HTH lacI-type" evidence="1">
    <location>
        <begin position="1"/>
        <end position="29"/>
    </location>
</feature>
<dbReference type="CDD" id="cd01392">
    <property type="entry name" value="HTH_LacI"/>
    <property type="match status" value="1"/>
</dbReference>
<dbReference type="GO" id="GO:0006355">
    <property type="term" value="P:regulation of DNA-templated transcription"/>
    <property type="evidence" value="ECO:0007669"/>
    <property type="project" value="InterPro"/>
</dbReference>
<evidence type="ECO:0000259" key="1">
    <source>
        <dbReference type="PROSITE" id="PS50932"/>
    </source>
</evidence>
<dbReference type="SUPFAM" id="SSF47413">
    <property type="entry name" value="lambda repressor-like DNA-binding domains"/>
    <property type="match status" value="1"/>
</dbReference>
<evidence type="ECO:0000313" key="2">
    <source>
        <dbReference type="EMBL" id="WIX98674.1"/>
    </source>
</evidence>
<name>A0A9Y2JJ45_9PSEU</name>
<accession>A0A9Y2JJ45</accession>
<organism evidence="2 3">
    <name type="scientific">Amycolatopsis mongoliensis</name>
    <dbReference type="NCBI Taxonomy" id="715475"/>
    <lineage>
        <taxon>Bacteria</taxon>
        <taxon>Bacillati</taxon>
        <taxon>Actinomycetota</taxon>
        <taxon>Actinomycetes</taxon>
        <taxon>Pseudonocardiales</taxon>
        <taxon>Pseudonocardiaceae</taxon>
        <taxon>Amycolatopsis</taxon>
    </lineage>
</organism>
<proteinExistence type="predicted"/>
<dbReference type="Gene3D" id="1.10.260.40">
    <property type="entry name" value="lambda repressor-like DNA-binding domains"/>
    <property type="match status" value="1"/>
</dbReference>
<dbReference type="InterPro" id="IPR000843">
    <property type="entry name" value="HTH_LacI"/>
</dbReference>
<evidence type="ECO:0000313" key="3">
    <source>
        <dbReference type="Proteomes" id="UP001239397"/>
    </source>
</evidence>
<reference evidence="2 3" key="1">
    <citation type="submission" date="2023-06" db="EMBL/GenBank/DDBJ databases">
        <authorList>
            <person name="Oyuntsetseg B."/>
            <person name="Kim S.B."/>
        </authorList>
    </citation>
    <scope>NUCLEOTIDE SEQUENCE [LARGE SCALE GENOMIC DNA]</scope>
    <source>
        <strain evidence="2 3">4-36</strain>
    </source>
</reference>
<protein>
    <recommendedName>
        <fullName evidence="1">HTH lacI-type domain-containing protein</fullName>
    </recommendedName>
</protein>
<dbReference type="AlphaFoldDB" id="A0A9Y2JJ45"/>
<keyword evidence="3" id="KW-1185">Reference proteome</keyword>
<dbReference type="KEGG" id="amog:QRX60_32010"/>
<dbReference type="Proteomes" id="UP001239397">
    <property type="component" value="Chromosome"/>
</dbReference>
<dbReference type="GO" id="GO:0003677">
    <property type="term" value="F:DNA binding"/>
    <property type="evidence" value="ECO:0007669"/>
    <property type="project" value="InterPro"/>
</dbReference>
<gene>
    <name evidence="2" type="ORF">QRX60_32010</name>
</gene>
<dbReference type="RefSeq" id="WP_285995158.1">
    <property type="nucleotide sequence ID" value="NZ_CP127295.1"/>
</dbReference>
<sequence length="40" mass="4466">MKADTRQRVLEVVKRLGYSPDPLARNLRTGGRRPDVGLCA</sequence>
<dbReference type="PROSITE" id="PS50932">
    <property type="entry name" value="HTH_LACI_2"/>
    <property type="match status" value="1"/>
</dbReference>